<dbReference type="EMBL" id="CP001941">
    <property type="protein sequence ID" value="ADD08935.1"/>
    <property type="molecule type" value="Genomic_DNA"/>
</dbReference>
<dbReference type="PANTHER" id="PTHR11847:SF4">
    <property type="entry name" value="LARGE RIBOSOMAL SUBUNIT PROTEIN EL15"/>
    <property type="match status" value="1"/>
</dbReference>
<dbReference type="GO" id="GO:0002181">
    <property type="term" value="P:cytoplasmic translation"/>
    <property type="evidence" value="ECO:0007669"/>
    <property type="project" value="TreeGrafter"/>
</dbReference>
<keyword evidence="3 5" id="KW-0687">Ribonucleoprotein</keyword>
<gene>
    <name evidence="5" type="primary">rpl15e</name>
    <name evidence="6" type="ordered locus">Aboo_1126</name>
</gene>
<reference evidence="6" key="1">
    <citation type="submission" date="2010-02" db="EMBL/GenBank/DDBJ databases">
        <title>Complete sequence of Aciduliprofundum boonei T469.</title>
        <authorList>
            <consortium name="US DOE Joint Genome Institute"/>
            <person name="Lucas S."/>
            <person name="Copeland A."/>
            <person name="Lapidus A."/>
            <person name="Cheng J.-F."/>
            <person name="Bruce D."/>
            <person name="Goodwin L."/>
            <person name="Pitluck S."/>
            <person name="Saunders E."/>
            <person name="Detter J.C."/>
            <person name="Han C."/>
            <person name="Tapia R."/>
            <person name="Land M."/>
            <person name="Hauser L."/>
            <person name="Kyrpides N."/>
            <person name="Mikhailova N."/>
            <person name="Flores G."/>
            <person name="Reysenbach A.-L."/>
            <person name="Woyke T."/>
        </authorList>
    </citation>
    <scope>NUCLEOTIDE SEQUENCE</scope>
    <source>
        <strain evidence="6">T469</strain>
    </source>
</reference>
<evidence type="ECO:0000256" key="4">
    <source>
        <dbReference type="ARBA" id="ARBA00035214"/>
    </source>
</evidence>
<dbReference type="GO" id="GO:0022625">
    <property type="term" value="C:cytosolic large ribosomal subunit"/>
    <property type="evidence" value="ECO:0007669"/>
    <property type="project" value="TreeGrafter"/>
</dbReference>
<dbReference type="HAMAP" id="MF_00256">
    <property type="entry name" value="Ribosomal_eL15"/>
    <property type="match status" value="1"/>
</dbReference>
<dbReference type="OrthoDB" id="8183at2157"/>
<evidence type="ECO:0000256" key="1">
    <source>
        <dbReference type="ARBA" id="ARBA00006857"/>
    </source>
</evidence>
<dbReference type="PANTHER" id="PTHR11847">
    <property type="entry name" value="RIBOSOMAL PROTEIN L15"/>
    <property type="match status" value="1"/>
</dbReference>
<evidence type="ECO:0000256" key="5">
    <source>
        <dbReference type="HAMAP-Rule" id="MF_00256"/>
    </source>
</evidence>
<accession>B5IFK8</accession>
<dbReference type="Pfam" id="PF00827">
    <property type="entry name" value="Ribosomal_L15e"/>
    <property type="match status" value="1"/>
</dbReference>
<dbReference type="InterPro" id="IPR000439">
    <property type="entry name" value="Ribosomal_eL15"/>
</dbReference>
<dbReference type="SMART" id="SM01384">
    <property type="entry name" value="Ribosomal_L15e"/>
    <property type="match status" value="1"/>
</dbReference>
<name>B5IFK8_ACIB4</name>
<dbReference type="InterPro" id="IPR012678">
    <property type="entry name" value="Ribosomal_uL23/eL15/eS24_sf"/>
</dbReference>
<dbReference type="Gene3D" id="3.40.1120.10">
    <property type="entry name" value="Ribosomal protein l15e"/>
    <property type="match status" value="1"/>
</dbReference>
<dbReference type="InterPro" id="IPR020926">
    <property type="entry name" value="Ribosomal_eL15_arc"/>
</dbReference>
<evidence type="ECO:0000313" key="7">
    <source>
        <dbReference type="Proteomes" id="UP000001400"/>
    </source>
</evidence>
<dbReference type="InterPro" id="IPR020925">
    <property type="entry name" value="Ribosomal_eL15_CS"/>
</dbReference>
<dbReference type="SUPFAM" id="SSF54189">
    <property type="entry name" value="Ribosomal proteins S24e, L23 and L15e"/>
    <property type="match status" value="1"/>
</dbReference>
<evidence type="ECO:0000256" key="2">
    <source>
        <dbReference type="ARBA" id="ARBA00022980"/>
    </source>
</evidence>
<keyword evidence="7" id="KW-1185">Reference proteome</keyword>
<proteinExistence type="inferred from homology"/>
<evidence type="ECO:0000313" key="6">
    <source>
        <dbReference type="EMBL" id="ADD08935.1"/>
    </source>
</evidence>
<dbReference type="HOGENOM" id="CLU_080796_1_0_2"/>
<dbReference type="GO" id="GO:0003723">
    <property type="term" value="F:RNA binding"/>
    <property type="evidence" value="ECO:0007669"/>
    <property type="project" value="TreeGrafter"/>
</dbReference>
<sequence length="199" mass="23607">MYQLPKRRAVNMYGYVKNAWKEHKKTYVRDIQWQRMIQWRHEGAIVRVDRPTRIDRARELGYRAKQGFIVVRVRVRRGNLQRRRIKGGRRPKRRGINRIPMRKSIQRIGEERVAKKYPNMEVLNSYYVGEDGKHHYYEVILVDTHHPAICNDPKINWICSKKHKGRAFRGLTSAGKKGRGLRNKGIGAEKARPSRRANL</sequence>
<dbReference type="Proteomes" id="UP000001400">
    <property type="component" value="Chromosome"/>
</dbReference>
<dbReference type="PROSITE" id="PS01194">
    <property type="entry name" value="RIBOSOMAL_L15E"/>
    <property type="match status" value="1"/>
</dbReference>
<comment type="similarity">
    <text evidence="1 5">Belongs to the eukaryotic ribosomal protein eL15 family.</text>
</comment>
<dbReference type="STRING" id="439481.Aboo_1126"/>
<dbReference type="RefSeq" id="WP_008085655.1">
    <property type="nucleotide sequence ID" value="NC_013926.1"/>
</dbReference>
<dbReference type="GeneID" id="8828086"/>
<dbReference type="KEGG" id="abi:Aboo_1126"/>
<dbReference type="InterPro" id="IPR024794">
    <property type="entry name" value="Rbsml_eL15_core_dom_sf"/>
</dbReference>
<dbReference type="FunFam" id="3.40.1120.10:FF:000002">
    <property type="entry name" value="50S ribosomal protein L15e"/>
    <property type="match status" value="1"/>
</dbReference>
<protein>
    <recommendedName>
        <fullName evidence="4 5">Large ribosomal subunit protein eL15</fullName>
    </recommendedName>
</protein>
<organism evidence="6 7">
    <name type="scientific">Aciduliprofundum boonei (strain DSM 19572 / T469)</name>
    <dbReference type="NCBI Taxonomy" id="439481"/>
    <lineage>
        <taxon>Archaea</taxon>
        <taxon>Methanobacteriati</taxon>
        <taxon>Thermoplasmatota</taxon>
        <taxon>DHVE2 group</taxon>
        <taxon>Candidatus Aciduliprofundum</taxon>
    </lineage>
</organism>
<dbReference type="NCBIfam" id="NF003269">
    <property type="entry name" value="PRK04243.1"/>
    <property type="match status" value="1"/>
</dbReference>
<keyword evidence="2 5" id="KW-0689">Ribosomal protein</keyword>
<dbReference type="eggNOG" id="arCOG04209">
    <property type="taxonomic scope" value="Archaea"/>
</dbReference>
<dbReference type="GO" id="GO:0003735">
    <property type="term" value="F:structural constituent of ribosome"/>
    <property type="evidence" value="ECO:0007669"/>
    <property type="project" value="InterPro"/>
</dbReference>
<dbReference type="AlphaFoldDB" id="B5IFK8"/>
<evidence type="ECO:0000256" key="3">
    <source>
        <dbReference type="ARBA" id="ARBA00023274"/>
    </source>
</evidence>